<comment type="caution">
    <text evidence="1">The sequence shown here is derived from an EMBL/GenBank/DDBJ whole genome shotgun (WGS) entry which is preliminary data.</text>
</comment>
<evidence type="ECO:0000313" key="1">
    <source>
        <dbReference type="EMBL" id="KAJ3740949.1"/>
    </source>
</evidence>
<organism evidence="1 2">
    <name type="scientific">Lentinula detonsa</name>
    <dbReference type="NCBI Taxonomy" id="2804962"/>
    <lineage>
        <taxon>Eukaryota</taxon>
        <taxon>Fungi</taxon>
        <taxon>Dikarya</taxon>
        <taxon>Basidiomycota</taxon>
        <taxon>Agaricomycotina</taxon>
        <taxon>Agaricomycetes</taxon>
        <taxon>Agaricomycetidae</taxon>
        <taxon>Agaricales</taxon>
        <taxon>Marasmiineae</taxon>
        <taxon>Omphalotaceae</taxon>
        <taxon>Lentinula</taxon>
    </lineage>
</organism>
<dbReference type="GO" id="GO:0003735">
    <property type="term" value="F:structural constituent of ribosome"/>
    <property type="evidence" value="ECO:0007669"/>
    <property type="project" value="InterPro"/>
</dbReference>
<dbReference type="InterPro" id="IPR034600">
    <property type="entry name" value="Ribosomal_bL31m"/>
</dbReference>
<dbReference type="AlphaFoldDB" id="A0A9W8NUA8"/>
<dbReference type="PANTHER" id="PTHR28174:SF1">
    <property type="entry name" value="LARGE RIBOSOMAL SUBUNIT PROTEIN BL31M"/>
    <property type="match status" value="1"/>
</dbReference>
<proteinExistence type="predicted"/>
<dbReference type="Proteomes" id="UP001142393">
    <property type="component" value="Unassembled WGS sequence"/>
</dbReference>
<dbReference type="GO" id="GO:0005762">
    <property type="term" value="C:mitochondrial large ribosomal subunit"/>
    <property type="evidence" value="ECO:0007669"/>
    <property type="project" value="InterPro"/>
</dbReference>
<reference evidence="1 2" key="1">
    <citation type="journal article" date="2023" name="Proc. Natl. Acad. Sci. U.S.A.">
        <title>A global phylogenomic analysis of the shiitake genus Lentinula.</title>
        <authorList>
            <person name="Sierra-Patev S."/>
            <person name="Min B."/>
            <person name="Naranjo-Ortiz M."/>
            <person name="Looney B."/>
            <person name="Konkel Z."/>
            <person name="Slot J.C."/>
            <person name="Sakamoto Y."/>
            <person name="Steenwyk J.L."/>
            <person name="Rokas A."/>
            <person name="Carro J."/>
            <person name="Camarero S."/>
            <person name="Ferreira P."/>
            <person name="Molpeceres G."/>
            <person name="Ruiz-Duenas F.J."/>
            <person name="Serrano A."/>
            <person name="Henrissat B."/>
            <person name="Drula E."/>
            <person name="Hughes K.W."/>
            <person name="Mata J.L."/>
            <person name="Ishikawa N.K."/>
            <person name="Vargas-Isla R."/>
            <person name="Ushijima S."/>
            <person name="Smith C.A."/>
            <person name="Donoghue J."/>
            <person name="Ahrendt S."/>
            <person name="Andreopoulos W."/>
            <person name="He G."/>
            <person name="LaButti K."/>
            <person name="Lipzen A."/>
            <person name="Ng V."/>
            <person name="Riley R."/>
            <person name="Sandor L."/>
            <person name="Barry K."/>
            <person name="Martinez A.T."/>
            <person name="Xiao Y."/>
            <person name="Gibbons J.G."/>
            <person name="Terashima K."/>
            <person name="Grigoriev I.V."/>
            <person name="Hibbett D."/>
        </authorList>
    </citation>
    <scope>NUCLEOTIDE SEQUENCE [LARGE SCALE GENOMIC DNA]</scope>
    <source>
        <strain evidence="1 2">TFB7810</strain>
    </source>
</reference>
<gene>
    <name evidence="1" type="ORF">DFH05DRAFT_384719</name>
</gene>
<name>A0A9W8NUA8_9AGAR</name>
<protein>
    <submittedName>
        <fullName evidence="1">Uncharacterized protein</fullName>
    </submittedName>
</protein>
<dbReference type="Gene3D" id="6.20.130.10">
    <property type="match status" value="1"/>
</dbReference>
<dbReference type="EMBL" id="JANVFU010000013">
    <property type="protein sequence ID" value="KAJ3740949.1"/>
    <property type="molecule type" value="Genomic_DNA"/>
</dbReference>
<sequence>MAWLMCHGKPQRLLLTSALRALRGYLLGLTMSSALCQRGSSLSKVYPSSTLSTTQTRLISNSPYGRTHVWKRRPPVLPNPVVPKFPQRVIRADGTSFTHWTTSPRSLIRLTRDTTNNPVWNTALWADNKAVEDEANTTGRMGRFNRRFEGIGGAGGSVDWMAGTGEGSGIELEGEIVDPSLYVMKTKKKKKN</sequence>
<dbReference type="GO" id="GO:0032543">
    <property type="term" value="P:mitochondrial translation"/>
    <property type="evidence" value="ECO:0007669"/>
    <property type="project" value="InterPro"/>
</dbReference>
<accession>A0A9W8NUA8</accession>
<dbReference type="PANTHER" id="PTHR28174">
    <property type="entry name" value="54S RIBOSOMAL PROTEIN L36, MITOCHONDRIAL"/>
    <property type="match status" value="1"/>
</dbReference>
<evidence type="ECO:0000313" key="2">
    <source>
        <dbReference type="Proteomes" id="UP001142393"/>
    </source>
</evidence>
<keyword evidence="2" id="KW-1185">Reference proteome</keyword>